<dbReference type="Proteomes" id="UP001152888">
    <property type="component" value="Unassembled WGS sequence"/>
</dbReference>
<dbReference type="Pfam" id="PF19438">
    <property type="entry name" value="LIN9_C"/>
    <property type="match status" value="1"/>
</dbReference>
<proteinExistence type="predicted"/>
<dbReference type="InterPro" id="IPR045831">
    <property type="entry name" value="LIN9_C"/>
</dbReference>
<evidence type="ECO:0000313" key="3">
    <source>
        <dbReference type="Proteomes" id="UP001152888"/>
    </source>
</evidence>
<feature type="domain" description="LIN-9 C-terminal" evidence="1">
    <location>
        <begin position="4"/>
        <end position="95"/>
    </location>
</feature>
<name>A0A9P0PRP4_ACAOB</name>
<dbReference type="EMBL" id="CAKOFQ010007256">
    <property type="protein sequence ID" value="CAH1996311.1"/>
    <property type="molecule type" value="Genomic_DNA"/>
</dbReference>
<accession>A0A9P0PRP4</accession>
<sequence length="113" mass="13616">MVLGTKILNLKRRKLHQLSDLNSEQIHFSDQEIPAEFERRSASVLIALEKLNFDLRMYLDEMQINCQEREHKEKIESSYLTTNVRYSKLYETTERKKKTYKKQYSIELIKNDT</sequence>
<keyword evidence="3" id="KW-1185">Reference proteome</keyword>
<evidence type="ECO:0000259" key="1">
    <source>
        <dbReference type="Pfam" id="PF19438"/>
    </source>
</evidence>
<reference evidence="2" key="1">
    <citation type="submission" date="2022-03" db="EMBL/GenBank/DDBJ databases">
        <authorList>
            <person name="Sayadi A."/>
        </authorList>
    </citation>
    <scope>NUCLEOTIDE SEQUENCE</scope>
</reference>
<dbReference type="OrthoDB" id="2339771at2759"/>
<protein>
    <recommendedName>
        <fullName evidence="1">LIN-9 C-terminal domain-containing protein</fullName>
    </recommendedName>
</protein>
<evidence type="ECO:0000313" key="2">
    <source>
        <dbReference type="EMBL" id="CAH1996311.1"/>
    </source>
</evidence>
<dbReference type="AlphaFoldDB" id="A0A9P0PRP4"/>
<organism evidence="2 3">
    <name type="scientific">Acanthoscelides obtectus</name>
    <name type="common">Bean weevil</name>
    <name type="synonym">Bruchus obtectus</name>
    <dbReference type="NCBI Taxonomy" id="200917"/>
    <lineage>
        <taxon>Eukaryota</taxon>
        <taxon>Metazoa</taxon>
        <taxon>Ecdysozoa</taxon>
        <taxon>Arthropoda</taxon>
        <taxon>Hexapoda</taxon>
        <taxon>Insecta</taxon>
        <taxon>Pterygota</taxon>
        <taxon>Neoptera</taxon>
        <taxon>Endopterygota</taxon>
        <taxon>Coleoptera</taxon>
        <taxon>Polyphaga</taxon>
        <taxon>Cucujiformia</taxon>
        <taxon>Chrysomeloidea</taxon>
        <taxon>Chrysomelidae</taxon>
        <taxon>Bruchinae</taxon>
        <taxon>Bruchini</taxon>
        <taxon>Acanthoscelides</taxon>
    </lineage>
</organism>
<gene>
    <name evidence="2" type="ORF">ACAOBT_LOCUS23150</name>
</gene>
<comment type="caution">
    <text evidence="2">The sequence shown here is derived from an EMBL/GenBank/DDBJ whole genome shotgun (WGS) entry which is preliminary data.</text>
</comment>